<gene>
    <name evidence="1" type="ORF">KL86SPO_70546</name>
</gene>
<reference evidence="1" key="1">
    <citation type="submission" date="2016-08" db="EMBL/GenBank/DDBJ databases">
        <authorList>
            <person name="Seilhamer J.J."/>
        </authorList>
    </citation>
    <scope>NUCLEOTIDE SEQUENCE</scope>
    <source>
        <strain evidence="1">86</strain>
    </source>
</reference>
<accession>A0A212M1M5</accession>
<dbReference type="RefSeq" id="WP_288186052.1">
    <property type="nucleotide sequence ID" value="NZ_LT608335.1"/>
</dbReference>
<organism evidence="1">
    <name type="scientific">uncultured Sporomusa sp</name>
    <dbReference type="NCBI Taxonomy" id="307249"/>
    <lineage>
        <taxon>Bacteria</taxon>
        <taxon>Bacillati</taxon>
        <taxon>Bacillota</taxon>
        <taxon>Negativicutes</taxon>
        <taxon>Selenomonadales</taxon>
        <taxon>Sporomusaceae</taxon>
        <taxon>Sporomusa</taxon>
        <taxon>environmental samples</taxon>
    </lineage>
</organism>
<name>A0A212M1M5_9FIRM</name>
<proteinExistence type="predicted"/>
<dbReference type="AlphaFoldDB" id="A0A212M1M5"/>
<protein>
    <submittedName>
        <fullName evidence="1">Transposase</fullName>
    </submittedName>
</protein>
<dbReference type="EMBL" id="FMJE01000007">
    <property type="protein sequence ID" value="SCM83688.1"/>
    <property type="molecule type" value="Genomic_DNA"/>
</dbReference>
<sequence length="77" mass="8827">MATTGVRKDAKGRLVNSVIYEYYQKKLLTKTKKQALGAVMNKLLRIIFSVLKHNQAFRLITAAEQVRLYQDSRKKAA</sequence>
<evidence type="ECO:0000313" key="1">
    <source>
        <dbReference type="EMBL" id="SCM83688.1"/>
    </source>
</evidence>